<dbReference type="Proteomes" id="UP000470246">
    <property type="component" value="Unassembled WGS sequence"/>
</dbReference>
<dbReference type="InterPro" id="IPR002645">
    <property type="entry name" value="STAS_dom"/>
</dbReference>
<keyword evidence="5" id="KW-1185">Reference proteome</keyword>
<dbReference type="NCBIfam" id="TIGR00377">
    <property type="entry name" value="ant_ant_sig"/>
    <property type="match status" value="1"/>
</dbReference>
<comment type="caution">
    <text evidence="4">The sequence shown here is derived from an EMBL/GenBank/DDBJ whole genome shotgun (WGS) entry which is preliminary data.</text>
</comment>
<feature type="domain" description="STAS" evidence="3">
    <location>
        <begin position="3"/>
        <end position="116"/>
    </location>
</feature>
<dbReference type="Gene3D" id="3.30.750.24">
    <property type="entry name" value="STAS domain"/>
    <property type="match status" value="1"/>
</dbReference>
<evidence type="ECO:0000256" key="2">
    <source>
        <dbReference type="RuleBase" id="RU003749"/>
    </source>
</evidence>
<dbReference type="CDD" id="cd07043">
    <property type="entry name" value="STAS_anti-anti-sigma_factors"/>
    <property type="match status" value="1"/>
</dbReference>
<dbReference type="PROSITE" id="PS50801">
    <property type="entry name" value="STAS"/>
    <property type="match status" value="1"/>
</dbReference>
<accession>A0A7K3VWI7</accession>
<comment type="similarity">
    <text evidence="1 2">Belongs to the anti-sigma-factor antagonist family.</text>
</comment>
<dbReference type="RefSeq" id="WP_163480204.1">
    <property type="nucleotide sequence ID" value="NZ_JAAGWF010000005.1"/>
</dbReference>
<dbReference type="InterPro" id="IPR003658">
    <property type="entry name" value="Anti-sigma_ant"/>
</dbReference>
<gene>
    <name evidence="4" type="ORF">GCU56_03870</name>
</gene>
<name>A0A7K3VWI7_9ACTN</name>
<evidence type="ECO:0000256" key="1">
    <source>
        <dbReference type="ARBA" id="ARBA00009013"/>
    </source>
</evidence>
<evidence type="ECO:0000259" key="3">
    <source>
        <dbReference type="PROSITE" id="PS50801"/>
    </source>
</evidence>
<reference evidence="4 5" key="1">
    <citation type="submission" date="2020-02" db="EMBL/GenBank/DDBJ databases">
        <title>Geodermatophilus sabuli CPCC 205279 I12A-02694.</title>
        <authorList>
            <person name="Jiang Z."/>
        </authorList>
    </citation>
    <scope>NUCLEOTIDE SEQUENCE [LARGE SCALE GENOMIC DNA]</scope>
    <source>
        <strain evidence="4 5">I12A-02694</strain>
    </source>
</reference>
<organism evidence="4 5">
    <name type="scientific">Geodermatophilus sabuli</name>
    <dbReference type="NCBI Taxonomy" id="1564158"/>
    <lineage>
        <taxon>Bacteria</taxon>
        <taxon>Bacillati</taxon>
        <taxon>Actinomycetota</taxon>
        <taxon>Actinomycetes</taxon>
        <taxon>Geodermatophilales</taxon>
        <taxon>Geodermatophilaceae</taxon>
        <taxon>Geodermatophilus</taxon>
    </lineage>
</organism>
<dbReference type="GO" id="GO:0043856">
    <property type="term" value="F:anti-sigma factor antagonist activity"/>
    <property type="evidence" value="ECO:0007669"/>
    <property type="project" value="InterPro"/>
</dbReference>
<dbReference type="PANTHER" id="PTHR33495">
    <property type="entry name" value="ANTI-SIGMA FACTOR ANTAGONIST TM_1081-RELATED-RELATED"/>
    <property type="match status" value="1"/>
</dbReference>
<dbReference type="PANTHER" id="PTHR33495:SF2">
    <property type="entry name" value="ANTI-SIGMA FACTOR ANTAGONIST TM_1081-RELATED"/>
    <property type="match status" value="1"/>
</dbReference>
<dbReference type="AlphaFoldDB" id="A0A7K3VWI7"/>
<sequence>MLFEIERTTVLGRPAVRVRGELDIATAPRLAEAVDAQLATSPSSMVIDLTETTFMDSSGARQLARSARAATGSGVPLQVVCPQENRPVRLVIDLLELQALVPVVEAARGIDGVVGP</sequence>
<protein>
    <recommendedName>
        <fullName evidence="2">Anti-sigma factor antagonist</fullName>
    </recommendedName>
</protein>
<dbReference type="EMBL" id="JAAGWF010000005">
    <property type="protein sequence ID" value="NEK57009.1"/>
    <property type="molecule type" value="Genomic_DNA"/>
</dbReference>
<evidence type="ECO:0000313" key="4">
    <source>
        <dbReference type="EMBL" id="NEK57009.1"/>
    </source>
</evidence>
<evidence type="ECO:0000313" key="5">
    <source>
        <dbReference type="Proteomes" id="UP000470246"/>
    </source>
</evidence>
<dbReference type="SUPFAM" id="SSF52091">
    <property type="entry name" value="SpoIIaa-like"/>
    <property type="match status" value="1"/>
</dbReference>
<proteinExistence type="inferred from homology"/>
<dbReference type="Pfam" id="PF01740">
    <property type="entry name" value="STAS"/>
    <property type="match status" value="1"/>
</dbReference>
<dbReference type="InterPro" id="IPR036513">
    <property type="entry name" value="STAS_dom_sf"/>
</dbReference>